<evidence type="ECO:0000259" key="1">
    <source>
        <dbReference type="Pfam" id="PF03235"/>
    </source>
</evidence>
<feature type="domain" description="GmrSD restriction endonucleases N-terminal" evidence="1">
    <location>
        <begin position="16"/>
        <end position="226"/>
    </location>
</feature>
<evidence type="ECO:0000313" key="3">
    <source>
        <dbReference type="Proteomes" id="UP000309667"/>
    </source>
</evidence>
<dbReference type="PANTHER" id="PTHR35149:SF1">
    <property type="entry name" value="DUF5655 DOMAIN-CONTAINING PROTEIN"/>
    <property type="match status" value="1"/>
</dbReference>
<sequence>MDTPLNASASTAGGIISGSTFEVPPYQREYSWREDEVREFFEDIQRSLDSNSYFLGLIILTDEDGRKKIVDGQQRVVTLTLLAAALYHEAKRRGRSALADRLNADFLTSINYETDENDPRVILTDEADNFTLQHIVSTGEVPGGKAQGDTVSGELVKSFNFLVKELRDDLRPDAFKRLGKWTDFITNRLYFAVFVHPTPSSAYQVFEVINTRGRDLTTADLLKNFVISESPPAARTQIYDRWKRISDSFPSDAANSFVQYIRHCVTVRSGHIPPKDLFAFLASRQEFGNRLAPAPLDLVDILEENLPLYLQMMDPSLPGPANEVALSVFRAIGRLNVITVRPLMMAIVAVDDADEGLHYLLKLITRRIVVGNLGTGNIERRFSEAARKVSNSGQWIDALYELNDLSPEKDYFIDRLIKRSLNKNVLSFIRNTAISQKISPDTYYFMHFIMPKSIKDHPDFEDGELSYWGSTLGNTFLSTEEKRADGGDDWSSFLEKMLPLAAPGEFIEDLQEFDKWTAESLRTMGELLAHRAAEVWYG</sequence>
<name>A0ABY2R214_9HYPH</name>
<protein>
    <submittedName>
        <fullName evidence="2">DUF262 domain-containing protein</fullName>
    </submittedName>
</protein>
<dbReference type="InterPro" id="IPR004919">
    <property type="entry name" value="GmrSD_N"/>
</dbReference>
<reference evidence="2 3" key="1">
    <citation type="submission" date="2019-04" db="EMBL/GenBank/DDBJ databases">
        <title>Genome sequence of strain 7209-2.</title>
        <authorList>
            <person name="Gao J."/>
            <person name="Sun J."/>
        </authorList>
    </citation>
    <scope>NUCLEOTIDE SEQUENCE [LARGE SCALE GENOMIC DNA]</scope>
    <source>
        <strain evidence="2 3">7209-2</strain>
    </source>
</reference>
<dbReference type="Proteomes" id="UP000309667">
    <property type="component" value="Unassembled WGS sequence"/>
</dbReference>
<dbReference type="PANTHER" id="PTHR35149">
    <property type="entry name" value="SLL5132 PROTEIN"/>
    <property type="match status" value="1"/>
</dbReference>
<dbReference type="EMBL" id="STGT01000001">
    <property type="protein sequence ID" value="THV16730.1"/>
    <property type="molecule type" value="Genomic_DNA"/>
</dbReference>
<gene>
    <name evidence="2" type="ORF">E9677_01625</name>
</gene>
<keyword evidence="3" id="KW-1185">Reference proteome</keyword>
<accession>A0ABY2R214</accession>
<evidence type="ECO:0000313" key="2">
    <source>
        <dbReference type="EMBL" id="THV16730.1"/>
    </source>
</evidence>
<dbReference type="RefSeq" id="WP_136556354.1">
    <property type="nucleotide sequence ID" value="NZ_STGT01000001.1"/>
</dbReference>
<dbReference type="Pfam" id="PF03235">
    <property type="entry name" value="GmrSD_N"/>
    <property type="match status" value="1"/>
</dbReference>
<comment type="caution">
    <text evidence="2">The sequence shown here is derived from an EMBL/GenBank/DDBJ whole genome shotgun (WGS) entry which is preliminary data.</text>
</comment>
<proteinExistence type="predicted"/>
<organism evidence="2 3">
    <name type="scientific">Rhizobium rhizophilum</name>
    <dbReference type="NCBI Taxonomy" id="1850373"/>
    <lineage>
        <taxon>Bacteria</taxon>
        <taxon>Pseudomonadati</taxon>
        <taxon>Pseudomonadota</taxon>
        <taxon>Alphaproteobacteria</taxon>
        <taxon>Hyphomicrobiales</taxon>
        <taxon>Rhizobiaceae</taxon>
        <taxon>Rhizobium/Agrobacterium group</taxon>
        <taxon>Rhizobium</taxon>
    </lineage>
</organism>